<dbReference type="EMBL" id="LR134142">
    <property type="protein sequence ID" value="VEA04811.1"/>
    <property type="molecule type" value="Genomic_DNA"/>
</dbReference>
<dbReference type="Proteomes" id="UP000276345">
    <property type="component" value="Chromosome"/>
</dbReference>
<accession>A0A447NNC9</accession>
<proteinExistence type="predicted"/>
<evidence type="ECO:0000313" key="2">
    <source>
        <dbReference type="Proteomes" id="UP000276345"/>
    </source>
</evidence>
<protein>
    <submittedName>
        <fullName evidence="1">Uncharacterized protein</fullName>
    </submittedName>
</protein>
<sequence length="60" mass="7172">MNARLISAPSLSPEEQKNRLAEFFREYWGTQQINDYHTDTTFHVSHKKTVLRSTMVRKIY</sequence>
<evidence type="ECO:0000313" key="1">
    <source>
        <dbReference type="EMBL" id="VEA04811.1"/>
    </source>
</evidence>
<name>A0A447NNC9_SALET</name>
<reference evidence="1 2" key="1">
    <citation type="submission" date="2018-12" db="EMBL/GenBank/DDBJ databases">
        <authorList>
            <consortium name="Pathogen Informatics"/>
        </authorList>
    </citation>
    <scope>NUCLEOTIDE SEQUENCE [LARGE SCALE GENOMIC DNA]</scope>
    <source>
        <strain evidence="1 2">NCTC7406</strain>
    </source>
</reference>
<organism evidence="1 2">
    <name type="scientific">Salmonella enterica subsp. enterica serovar Sanjuan</name>
    <dbReference type="NCBI Taxonomy" id="1160765"/>
    <lineage>
        <taxon>Bacteria</taxon>
        <taxon>Pseudomonadati</taxon>
        <taxon>Pseudomonadota</taxon>
        <taxon>Gammaproteobacteria</taxon>
        <taxon>Enterobacterales</taxon>
        <taxon>Enterobacteriaceae</taxon>
        <taxon>Salmonella</taxon>
    </lineage>
</organism>
<dbReference type="AlphaFoldDB" id="A0A447NNC9"/>
<gene>
    <name evidence="1" type="ORF">NCTC7406_01596</name>
</gene>